<dbReference type="PANTHER" id="PTHR21964">
    <property type="entry name" value="BREAST CANCER METASTASIS-SUPPRESSOR 1"/>
    <property type="match status" value="1"/>
</dbReference>
<evidence type="ECO:0000313" key="8">
    <source>
        <dbReference type="EMBL" id="CAB3266691.1"/>
    </source>
</evidence>
<dbReference type="SMART" id="SM01401">
    <property type="entry name" value="Sds3"/>
    <property type="match status" value="1"/>
</dbReference>
<dbReference type="GO" id="GO:0005654">
    <property type="term" value="C:nucleoplasm"/>
    <property type="evidence" value="ECO:0007669"/>
    <property type="project" value="UniProtKB-ARBA"/>
</dbReference>
<evidence type="ECO:0000256" key="5">
    <source>
        <dbReference type="ARBA" id="ARBA00023242"/>
    </source>
</evidence>
<keyword evidence="5" id="KW-0539">Nucleus</keyword>
<evidence type="ECO:0000256" key="3">
    <source>
        <dbReference type="ARBA" id="ARBA00023015"/>
    </source>
</evidence>
<keyword evidence="2" id="KW-0678">Repressor</keyword>
<dbReference type="InterPro" id="IPR013907">
    <property type="entry name" value="Sds3"/>
</dbReference>
<comment type="subcellular location">
    <subcellularLocation>
        <location evidence="1">Nucleus</location>
    </subcellularLocation>
</comment>
<sequence length="300" mass="35210">MADVDDYDSFDDGEDRLSKKQASCDEDTDDASETDRARKEEATEIKEQMYREKLAQLKQQIEQLHAGTLPEFWSKQKKLEQAFKERQKQIQIYHNYLLSKIDKEYQKEQKEIIEDFETKKVEVKEGLIAELEDKKKQIETERHTMELTGAFNSSMEVKAVTRKLRRRANEPAPTLNEKRRKPSPTQIMFGLTEEEIVEDLKFLNKGKVYKPISSDSSSIHAFHQGDCRIDNGKLFYDKQWFHTSQPIYLDHQKESSRVCGVITAITEREIWIKKLSDGSKIRIFVSQLQRGKCAIKRRLL</sequence>
<feature type="region of interest" description="Disordered" evidence="7">
    <location>
        <begin position="1"/>
        <end position="42"/>
    </location>
</feature>
<evidence type="ECO:0000256" key="7">
    <source>
        <dbReference type="SAM" id="MobiDB-lite"/>
    </source>
</evidence>
<gene>
    <name evidence="8" type="primary">Suds3</name>
</gene>
<dbReference type="EMBL" id="LR790829">
    <property type="protein sequence ID" value="CAB3266691.1"/>
    <property type="molecule type" value="mRNA"/>
</dbReference>
<organism evidence="8">
    <name type="scientific">Phallusia mammillata</name>
    <dbReference type="NCBI Taxonomy" id="59560"/>
    <lineage>
        <taxon>Eukaryota</taxon>
        <taxon>Metazoa</taxon>
        <taxon>Chordata</taxon>
        <taxon>Tunicata</taxon>
        <taxon>Ascidiacea</taxon>
        <taxon>Phlebobranchia</taxon>
        <taxon>Ascidiidae</taxon>
        <taxon>Phallusia</taxon>
    </lineage>
</organism>
<feature type="region of interest" description="Disordered" evidence="7">
    <location>
        <begin position="164"/>
        <end position="184"/>
    </location>
</feature>
<feature type="coiled-coil region" evidence="6">
    <location>
        <begin position="121"/>
        <end position="148"/>
    </location>
</feature>
<evidence type="ECO:0000256" key="1">
    <source>
        <dbReference type="ARBA" id="ARBA00004123"/>
    </source>
</evidence>
<keyword evidence="3" id="KW-0805">Transcription regulation</keyword>
<evidence type="ECO:0000256" key="6">
    <source>
        <dbReference type="SAM" id="Coils"/>
    </source>
</evidence>
<protein>
    <submittedName>
        <fullName evidence="8">Sin3 histone deacetylase corepressor complex component SDS3</fullName>
    </submittedName>
</protein>
<keyword evidence="6" id="KW-0175">Coiled coil</keyword>
<accession>A0A6F9DU36</accession>
<dbReference type="AlphaFoldDB" id="A0A6F9DU36"/>
<dbReference type="Pfam" id="PF08598">
    <property type="entry name" value="Sds3"/>
    <property type="match status" value="1"/>
</dbReference>
<dbReference type="GO" id="GO:0010468">
    <property type="term" value="P:regulation of gene expression"/>
    <property type="evidence" value="ECO:0007669"/>
    <property type="project" value="UniProtKB-ARBA"/>
</dbReference>
<evidence type="ECO:0000256" key="2">
    <source>
        <dbReference type="ARBA" id="ARBA00022491"/>
    </source>
</evidence>
<evidence type="ECO:0000256" key="4">
    <source>
        <dbReference type="ARBA" id="ARBA00023163"/>
    </source>
</evidence>
<feature type="compositionally biased region" description="Acidic residues" evidence="7">
    <location>
        <begin position="1"/>
        <end position="14"/>
    </location>
</feature>
<feature type="compositionally biased region" description="Basic and acidic residues" evidence="7">
    <location>
        <begin position="33"/>
        <end position="42"/>
    </location>
</feature>
<proteinExistence type="evidence at transcript level"/>
<reference evidence="8" key="1">
    <citation type="submission" date="2020-04" db="EMBL/GenBank/DDBJ databases">
        <authorList>
            <person name="Neveu A P."/>
        </authorList>
    </citation>
    <scope>NUCLEOTIDE SEQUENCE</scope>
    <source>
        <tissue evidence="8">Whole embryo</tissue>
    </source>
</reference>
<name>A0A6F9DU36_9ASCI</name>
<keyword evidence="4" id="KW-0804">Transcription</keyword>